<comment type="caution">
    <text evidence="1">The sequence shown here is derived from an EMBL/GenBank/DDBJ whole genome shotgun (WGS) entry which is preliminary data.</text>
</comment>
<evidence type="ECO:0000313" key="1">
    <source>
        <dbReference type="EMBL" id="RKR15070.1"/>
    </source>
</evidence>
<gene>
    <name evidence="1" type="ORF">CLV91_1152</name>
</gene>
<accession>A0A495EDS2</accession>
<name>A0A495EDS2_9FLAO</name>
<dbReference type="AlphaFoldDB" id="A0A495EDS2"/>
<evidence type="ECO:0000313" key="2">
    <source>
        <dbReference type="Proteomes" id="UP000269412"/>
    </source>
</evidence>
<dbReference type="EMBL" id="RBIQ01000007">
    <property type="protein sequence ID" value="RKR15070.1"/>
    <property type="molecule type" value="Genomic_DNA"/>
</dbReference>
<proteinExistence type="predicted"/>
<reference evidence="1 2" key="1">
    <citation type="submission" date="2018-10" db="EMBL/GenBank/DDBJ databases">
        <title>Genomic Encyclopedia of Archaeal and Bacterial Type Strains, Phase II (KMG-II): from individual species to whole genera.</title>
        <authorList>
            <person name="Goeker M."/>
        </authorList>
    </citation>
    <scope>NUCLEOTIDE SEQUENCE [LARGE SCALE GENOMIC DNA]</scope>
    <source>
        <strain evidence="1 2">DSM 25230</strain>
    </source>
</reference>
<dbReference type="Proteomes" id="UP000269412">
    <property type="component" value="Unassembled WGS sequence"/>
</dbReference>
<organism evidence="1 2">
    <name type="scientific">Maribacter vaceletii</name>
    <dbReference type="NCBI Taxonomy" id="1206816"/>
    <lineage>
        <taxon>Bacteria</taxon>
        <taxon>Pseudomonadati</taxon>
        <taxon>Bacteroidota</taxon>
        <taxon>Flavobacteriia</taxon>
        <taxon>Flavobacteriales</taxon>
        <taxon>Flavobacteriaceae</taxon>
        <taxon>Maribacter</taxon>
    </lineage>
</organism>
<protein>
    <submittedName>
        <fullName evidence="1">Uncharacterized protein</fullName>
    </submittedName>
</protein>
<keyword evidence="2" id="KW-1185">Reference proteome</keyword>
<sequence>MKLYFSYFLVLLYLLAMTRPILPLLEYISNKDYIAEVLCINKERTELNCQGKCYLMQQLKAQEENKKTNIPKVSLEEYPIGFVYLIKLDLLYKKNLFSNIQKKYTKDYHFLFHKDTLKPPIYLS</sequence>